<sequence>MGNFAKNLILSHENNPQVKRPECARRLMYTAVAKKSPPIENIKEHLPSCKTEGSSSAQTKARGGIMGPIGMDDILPHEYRSCAEGAVTKCSGEIHTNTVEVGKAEPIQHEAAQAVTGSALTGRTGDVFYGDSGDNQQSTEVRFQDLT</sequence>
<dbReference type="OrthoDB" id="10604999at2759"/>
<feature type="region of interest" description="Disordered" evidence="1">
    <location>
        <begin position="45"/>
        <end position="69"/>
    </location>
</feature>
<accession>W2LY51</accession>
<gene>
    <name evidence="2" type="ORF">L917_01128</name>
</gene>
<reference evidence="2" key="1">
    <citation type="submission" date="2013-11" db="EMBL/GenBank/DDBJ databases">
        <title>The Genome Sequence of Phytophthora parasitica CHvinca01.</title>
        <authorList>
            <consortium name="The Broad Institute Genomics Platform"/>
            <person name="Russ C."/>
            <person name="Tyler B."/>
            <person name="Panabieres F."/>
            <person name="Shan W."/>
            <person name="Tripathy S."/>
            <person name="Grunwald N."/>
            <person name="Machado M."/>
            <person name="Johnson C.S."/>
            <person name="Arredondo F."/>
            <person name="Hong C."/>
            <person name="Coffey M."/>
            <person name="Young S.K."/>
            <person name="Zeng Q."/>
            <person name="Gargeya S."/>
            <person name="Fitzgerald M."/>
            <person name="Abouelleil A."/>
            <person name="Alvarado L."/>
            <person name="Chapman S.B."/>
            <person name="Gainer-Dewar J."/>
            <person name="Goldberg J."/>
            <person name="Griggs A."/>
            <person name="Gujja S."/>
            <person name="Hansen M."/>
            <person name="Howarth C."/>
            <person name="Imamovic A."/>
            <person name="Ireland A."/>
            <person name="Larimer J."/>
            <person name="McCowan C."/>
            <person name="Murphy C."/>
            <person name="Pearson M."/>
            <person name="Poon T.W."/>
            <person name="Priest M."/>
            <person name="Roberts A."/>
            <person name="Saif S."/>
            <person name="Shea T."/>
            <person name="Sykes S."/>
            <person name="Wortman J."/>
            <person name="Nusbaum C."/>
            <person name="Birren B."/>
        </authorList>
    </citation>
    <scope>NUCLEOTIDE SEQUENCE [LARGE SCALE GENOMIC DNA]</scope>
    <source>
        <strain evidence="2">CHvinca01</strain>
    </source>
</reference>
<dbReference type="Proteomes" id="UP000054423">
    <property type="component" value="Unassembled WGS sequence"/>
</dbReference>
<proteinExistence type="predicted"/>
<evidence type="ECO:0000256" key="1">
    <source>
        <dbReference type="SAM" id="MobiDB-lite"/>
    </source>
</evidence>
<protein>
    <submittedName>
        <fullName evidence="2">Uncharacterized protein</fullName>
    </submittedName>
</protein>
<organism evidence="2">
    <name type="scientific">Phytophthora nicotianae</name>
    <name type="common">Potato buckeye rot agent</name>
    <name type="synonym">Phytophthora parasitica</name>
    <dbReference type="NCBI Taxonomy" id="4792"/>
    <lineage>
        <taxon>Eukaryota</taxon>
        <taxon>Sar</taxon>
        <taxon>Stramenopiles</taxon>
        <taxon>Oomycota</taxon>
        <taxon>Peronosporomycetes</taxon>
        <taxon>Peronosporales</taxon>
        <taxon>Peronosporaceae</taxon>
        <taxon>Phytophthora</taxon>
    </lineage>
</organism>
<dbReference type="AlphaFoldDB" id="W2LY51"/>
<evidence type="ECO:0000313" key="2">
    <source>
        <dbReference type="EMBL" id="ETM02398.1"/>
    </source>
</evidence>
<name>W2LY51_PHYNI</name>
<dbReference type="EMBL" id="KI677405">
    <property type="protein sequence ID" value="ETM02398.1"/>
    <property type="molecule type" value="Genomic_DNA"/>
</dbReference>